<feature type="region of interest" description="Disordered" evidence="1">
    <location>
        <begin position="1"/>
        <end position="57"/>
    </location>
</feature>
<dbReference type="Proteomes" id="UP001058003">
    <property type="component" value="Chromosome"/>
</dbReference>
<feature type="compositionally biased region" description="Gly residues" evidence="1">
    <location>
        <begin position="17"/>
        <end position="29"/>
    </location>
</feature>
<evidence type="ECO:0000313" key="4">
    <source>
        <dbReference type="Proteomes" id="UP001058003"/>
    </source>
</evidence>
<evidence type="ECO:0000256" key="1">
    <source>
        <dbReference type="SAM" id="MobiDB-lite"/>
    </source>
</evidence>
<dbReference type="InterPro" id="IPR000845">
    <property type="entry name" value="Nucleoside_phosphorylase_d"/>
</dbReference>
<dbReference type="PANTHER" id="PTHR46832:SF1">
    <property type="entry name" value="5'-METHYLTHIOADENOSINE_S-ADENOSYLHOMOCYSTEINE NUCLEOSIDASE"/>
    <property type="match status" value="1"/>
</dbReference>
<evidence type="ECO:0000259" key="2">
    <source>
        <dbReference type="Pfam" id="PF01048"/>
    </source>
</evidence>
<dbReference type="GO" id="GO:0005829">
    <property type="term" value="C:cytosol"/>
    <property type="evidence" value="ECO:0007669"/>
    <property type="project" value="TreeGrafter"/>
</dbReference>
<dbReference type="Pfam" id="PF01048">
    <property type="entry name" value="PNP_UDP_1"/>
    <property type="match status" value="1"/>
</dbReference>
<dbReference type="GO" id="GO:0008782">
    <property type="term" value="F:adenosylhomocysteine nucleosidase activity"/>
    <property type="evidence" value="ECO:0007669"/>
    <property type="project" value="TreeGrafter"/>
</dbReference>
<dbReference type="GO" id="GO:0019284">
    <property type="term" value="P:L-methionine salvage from S-adenosylmethionine"/>
    <property type="evidence" value="ECO:0007669"/>
    <property type="project" value="TreeGrafter"/>
</dbReference>
<dbReference type="PANTHER" id="PTHR46832">
    <property type="entry name" value="5'-METHYLTHIOADENOSINE/S-ADENOSYLHOMOCYSTEINE NUCLEOSIDASE"/>
    <property type="match status" value="1"/>
</dbReference>
<keyword evidence="4" id="KW-1185">Reference proteome</keyword>
<feature type="compositionally biased region" description="Polar residues" evidence="1">
    <location>
        <begin position="1"/>
        <end position="14"/>
    </location>
</feature>
<dbReference type="SUPFAM" id="SSF53167">
    <property type="entry name" value="Purine and uridine phosphorylases"/>
    <property type="match status" value="1"/>
</dbReference>
<organism evidence="3 4">
    <name type="scientific">Dactylosporangium aurantiacum</name>
    <dbReference type="NCBI Taxonomy" id="35754"/>
    <lineage>
        <taxon>Bacteria</taxon>
        <taxon>Bacillati</taxon>
        <taxon>Actinomycetota</taxon>
        <taxon>Actinomycetes</taxon>
        <taxon>Micromonosporales</taxon>
        <taxon>Micromonosporaceae</taxon>
        <taxon>Dactylosporangium</taxon>
    </lineage>
</organism>
<gene>
    <name evidence="3" type="ORF">Daura_43950</name>
</gene>
<dbReference type="Gene3D" id="3.40.50.1580">
    <property type="entry name" value="Nucleoside phosphorylase domain"/>
    <property type="match status" value="1"/>
</dbReference>
<reference evidence="3" key="1">
    <citation type="submission" date="2021-04" db="EMBL/GenBank/DDBJ databases">
        <title>Dactylosporangium aurantiacum NRRL B-8018 full assembly.</title>
        <authorList>
            <person name="Hartkoorn R.C."/>
            <person name="Beaudoing E."/>
            <person name="Hot D."/>
        </authorList>
    </citation>
    <scope>NUCLEOTIDE SEQUENCE</scope>
    <source>
        <strain evidence="3">NRRL B-8018</strain>
    </source>
</reference>
<dbReference type="GO" id="GO:0009116">
    <property type="term" value="P:nucleoside metabolic process"/>
    <property type="evidence" value="ECO:0007669"/>
    <property type="project" value="InterPro"/>
</dbReference>
<feature type="domain" description="Nucleoside phosphorylase" evidence="2">
    <location>
        <begin position="60"/>
        <end position="297"/>
    </location>
</feature>
<proteinExistence type="predicted"/>
<protein>
    <recommendedName>
        <fullName evidence="2">Nucleoside phosphorylase domain-containing protein</fullName>
    </recommendedName>
</protein>
<evidence type="ECO:0000313" key="3">
    <source>
        <dbReference type="EMBL" id="UWZ53427.1"/>
    </source>
</evidence>
<dbReference type="GO" id="GO:0008930">
    <property type="term" value="F:methylthioadenosine nucleosidase activity"/>
    <property type="evidence" value="ECO:0007669"/>
    <property type="project" value="TreeGrafter"/>
</dbReference>
<dbReference type="EMBL" id="CP073767">
    <property type="protein sequence ID" value="UWZ53427.1"/>
    <property type="molecule type" value="Genomic_DNA"/>
</dbReference>
<dbReference type="AlphaFoldDB" id="A0A9Q9ML42"/>
<accession>A0A9Q9ML42</accession>
<sequence length="310" mass="32818">MTTHNSGVSHSGTGDITLGGGNVFGGRGNAGSHNPVWTRGAPRAEPPAEPPAQTRDRADVGVITILSEETEAVAEVLRRRVTELRASRGPVFFDGRVPAGDRSLHVVGVQAGGPGQHPAAGAFAHLQRHAAPRTTVVVGIAGGIHRDLRLGDVVVSDDVLYYEARKDKPGETLHRGQAHTAPLVIRWAVNAFFSARGEPFPLTVDRREFRVHHGPIASGEAVIADAASPIRQFAVAYNDKIAAVETEVFAVAHAFHEAVPHDPDLVGWLTVRGISDHADQAKDDATHVAAARHAAAVFDLLLPALSPPSR</sequence>
<dbReference type="KEGG" id="daur:Daura_43950"/>
<dbReference type="RefSeq" id="WP_052387926.1">
    <property type="nucleotide sequence ID" value="NZ_CP073767.1"/>
</dbReference>
<name>A0A9Q9ML42_9ACTN</name>
<dbReference type="InterPro" id="IPR035994">
    <property type="entry name" value="Nucleoside_phosphorylase_sf"/>
</dbReference>